<organism evidence="1 2">
    <name type="scientific">Parvimonas parva</name>
    <dbReference type="NCBI Taxonomy" id="2769485"/>
    <lineage>
        <taxon>Bacteria</taxon>
        <taxon>Bacillati</taxon>
        <taxon>Bacillota</taxon>
        <taxon>Tissierellia</taxon>
        <taxon>Tissierellales</taxon>
        <taxon>Peptoniphilaceae</taxon>
        <taxon>Parvimonas</taxon>
    </lineage>
</organism>
<evidence type="ECO:0000313" key="1">
    <source>
        <dbReference type="EMBL" id="MBK1469130.1"/>
    </source>
</evidence>
<name>A0ABS1CAR6_9FIRM</name>
<proteinExistence type="predicted"/>
<sequence>MRNKRILSILILSAMVLTSCGKGKVDNKVEKEKIDISFPYCKIKLASKNRKKHLKEV</sequence>
<dbReference type="EMBL" id="JACVDA010000026">
    <property type="protein sequence ID" value="MBK1469130.1"/>
    <property type="molecule type" value="Genomic_DNA"/>
</dbReference>
<accession>A0ABS1CAR6</accession>
<dbReference type="Proteomes" id="UP000823123">
    <property type="component" value="Unassembled WGS sequence"/>
</dbReference>
<keyword evidence="2" id="KW-1185">Reference proteome</keyword>
<evidence type="ECO:0000313" key="2">
    <source>
        <dbReference type="Proteomes" id="UP000823123"/>
    </source>
</evidence>
<dbReference type="PROSITE" id="PS51257">
    <property type="entry name" value="PROKAR_LIPOPROTEIN"/>
    <property type="match status" value="1"/>
</dbReference>
<dbReference type="RefSeq" id="WP_201275966.1">
    <property type="nucleotide sequence ID" value="NZ_JACVDA010000026.1"/>
</dbReference>
<reference evidence="1 2" key="1">
    <citation type="submission" date="2020-09" db="EMBL/GenBank/DDBJ databases">
        <title>Parvimonas S3374 sp. nov.</title>
        <authorList>
            <person name="Buhl M."/>
        </authorList>
    </citation>
    <scope>NUCLEOTIDE SEQUENCE [LARGE SCALE GENOMIC DNA]</scope>
    <source>
        <strain evidence="1 2">S3374</strain>
    </source>
</reference>
<protein>
    <recommendedName>
        <fullName evidence="3">Lipoprotein</fullName>
    </recommendedName>
</protein>
<comment type="caution">
    <text evidence="1">The sequence shown here is derived from an EMBL/GenBank/DDBJ whole genome shotgun (WGS) entry which is preliminary data.</text>
</comment>
<gene>
    <name evidence="1" type="ORF">IBJ83_07500</name>
</gene>
<evidence type="ECO:0008006" key="3">
    <source>
        <dbReference type="Google" id="ProtNLM"/>
    </source>
</evidence>